<dbReference type="GeneID" id="80877623"/>
<dbReference type="InterPro" id="IPR028143">
    <property type="entry name" value="Get2/sif1"/>
</dbReference>
<keyword evidence="1" id="KW-0812">Transmembrane</keyword>
<dbReference type="Proteomes" id="UP001212411">
    <property type="component" value="Chromosome 3"/>
</dbReference>
<keyword evidence="3" id="KW-0472">Membrane</keyword>
<reference evidence="5 6" key="1">
    <citation type="journal article" date="2023" name="G3 (Bethesda)">
        <title>A high-quality reference genome for the fission yeast Schizosaccharomyces osmophilus.</title>
        <authorList>
            <person name="Jia G.S."/>
            <person name="Zhang W.C."/>
            <person name="Liang Y."/>
            <person name="Liu X.H."/>
            <person name="Rhind N."/>
            <person name="Pidoux A."/>
            <person name="Brysch-Herzberg M."/>
            <person name="Du L.L."/>
        </authorList>
    </citation>
    <scope>NUCLEOTIDE SEQUENCE [LARGE SCALE GENOMIC DNA]</scope>
    <source>
        <strain evidence="5 6">CBS 15793</strain>
    </source>
</reference>
<keyword evidence="6" id="KW-1185">Reference proteome</keyword>
<evidence type="ECO:0000313" key="5">
    <source>
        <dbReference type="EMBL" id="WBW74688.1"/>
    </source>
</evidence>
<dbReference type="EMBL" id="CP115613">
    <property type="protein sequence ID" value="WBW74688.1"/>
    <property type="molecule type" value="Genomic_DNA"/>
</dbReference>
<feature type="region of interest" description="Disordered" evidence="4">
    <location>
        <begin position="1"/>
        <end position="74"/>
    </location>
</feature>
<evidence type="ECO:0000256" key="1">
    <source>
        <dbReference type="ARBA" id="ARBA00022692"/>
    </source>
</evidence>
<evidence type="ECO:0000256" key="4">
    <source>
        <dbReference type="SAM" id="MobiDB-lite"/>
    </source>
</evidence>
<organism evidence="5 6">
    <name type="scientific">Schizosaccharomyces osmophilus</name>
    <dbReference type="NCBI Taxonomy" id="2545709"/>
    <lineage>
        <taxon>Eukaryota</taxon>
        <taxon>Fungi</taxon>
        <taxon>Dikarya</taxon>
        <taxon>Ascomycota</taxon>
        <taxon>Taphrinomycotina</taxon>
        <taxon>Schizosaccharomycetes</taxon>
        <taxon>Schizosaccharomycetales</taxon>
        <taxon>Schizosaccharomycetaceae</taxon>
        <taxon>Schizosaccharomyces</taxon>
    </lineage>
</organism>
<protein>
    <submittedName>
        <fullName evidence="5">GET complex (ER membrane insertion) subunit Get2</fullName>
    </submittedName>
</protein>
<dbReference type="RefSeq" id="XP_056038931.1">
    <property type="nucleotide sequence ID" value="XM_056182934.1"/>
</dbReference>
<dbReference type="Pfam" id="PF08690">
    <property type="entry name" value="GET2"/>
    <property type="match status" value="1"/>
</dbReference>
<evidence type="ECO:0000256" key="3">
    <source>
        <dbReference type="ARBA" id="ARBA00023136"/>
    </source>
</evidence>
<evidence type="ECO:0000313" key="6">
    <source>
        <dbReference type="Proteomes" id="UP001212411"/>
    </source>
</evidence>
<feature type="compositionally biased region" description="Basic and acidic residues" evidence="4">
    <location>
        <begin position="8"/>
        <end position="39"/>
    </location>
</feature>
<name>A0AAF0AYJ3_9SCHI</name>
<dbReference type="AlphaFoldDB" id="A0AAF0AYJ3"/>
<feature type="compositionally biased region" description="Polar residues" evidence="4">
    <location>
        <begin position="54"/>
        <end position="67"/>
    </location>
</feature>
<accession>A0AAF0AYJ3</accession>
<proteinExistence type="predicted"/>
<dbReference type="PANTHER" id="PTHR28263">
    <property type="entry name" value="GOLGI TO ER TRAFFIC PROTEIN 2"/>
    <property type="match status" value="1"/>
</dbReference>
<dbReference type="PANTHER" id="PTHR28263:SF1">
    <property type="entry name" value="GOLGI TO ER TRAFFIC PROTEIN 2"/>
    <property type="match status" value="1"/>
</dbReference>
<dbReference type="GO" id="GO:0006890">
    <property type="term" value="P:retrograde vesicle-mediated transport, Golgi to endoplasmic reticulum"/>
    <property type="evidence" value="ECO:0007669"/>
    <property type="project" value="TreeGrafter"/>
</dbReference>
<evidence type="ECO:0000256" key="2">
    <source>
        <dbReference type="ARBA" id="ARBA00022989"/>
    </source>
</evidence>
<gene>
    <name evidence="5" type="primary">get2</name>
    <name evidence="5" type="ORF">SOMG_04147</name>
</gene>
<sequence length="256" mass="28477">MSSAAEQARLRRERRMEKIRQGGNSRIDKIMGQESKIDEQATSNDTVSEDIASPSFQSNVKAEQVPTTDLKIPKGDTNDPINLHNLVSSPFNLQSDTPTNGPPENMFAENPDFAKFFQALMESSKEDSNGQFERPDAAVNNNAAPVDNNRTLPLRKYVHLSFVVAIVCFCYFRRLPLLPWMFTVEACLFSMRLFVERNNPSSSSLLMTVASQLPAPYASMIKYTANYASLVSQLITDACVAIFVIGICCYTSPSLI</sequence>
<keyword evidence="2" id="KW-1133">Transmembrane helix</keyword>
<dbReference type="KEGG" id="som:SOMG_04147"/>